<evidence type="ECO:0000256" key="1">
    <source>
        <dbReference type="SAM" id="MobiDB-lite"/>
    </source>
</evidence>
<reference evidence="2 3" key="1">
    <citation type="submission" date="2019-08" db="EMBL/GenBank/DDBJ databases">
        <title>Whole genome of Aphis craccivora.</title>
        <authorList>
            <person name="Voronova N.V."/>
            <person name="Shulinski R.S."/>
            <person name="Bandarenka Y.V."/>
            <person name="Zhorov D.G."/>
            <person name="Warner D."/>
        </authorList>
    </citation>
    <scope>NUCLEOTIDE SEQUENCE [LARGE SCALE GENOMIC DNA]</scope>
    <source>
        <strain evidence="2">180601</strain>
        <tissue evidence="2">Whole Body</tissue>
    </source>
</reference>
<keyword evidence="3" id="KW-1185">Reference proteome</keyword>
<feature type="compositionally biased region" description="Polar residues" evidence="1">
    <location>
        <begin position="77"/>
        <end position="91"/>
    </location>
</feature>
<dbReference type="EMBL" id="VUJU01009469">
    <property type="protein sequence ID" value="KAF0720199.1"/>
    <property type="molecule type" value="Genomic_DNA"/>
</dbReference>
<organism evidence="2 3">
    <name type="scientific">Aphis craccivora</name>
    <name type="common">Cowpea aphid</name>
    <dbReference type="NCBI Taxonomy" id="307492"/>
    <lineage>
        <taxon>Eukaryota</taxon>
        <taxon>Metazoa</taxon>
        <taxon>Ecdysozoa</taxon>
        <taxon>Arthropoda</taxon>
        <taxon>Hexapoda</taxon>
        <taxon>Insecta</taxon>
        <taxon>Pterygota</taxon>
        <taxon>Neoptera</taxon>
        <taxon>Paraneoptera</taxon>
        <taxon>Hemiptera</taxon>
        <taxon>Sternorrhyncha</taxon>
        <taxon>Aphidomorpha</taxon>
        <taxon>Aphidoidea</taxon>
        <taxon>Aphididae</taxon>
        <taxon>Aphidini</taxon>
        <taxon>Aphis</taxon>
        <taxon>Aphis</taxon>
    </lineage>
</organism>
<dbReference type="AlphaFoldDB" id="A0A6G0W3I5"/>
<feature type="non-terminal residue" evidence="2">
    <location>
        <position position="1"/>
    </location>
</feature>
<evidence type="ECO:0000313" key="2">
    <source>
        <dbReference type="EMBL" id="KAF0720199.1"/>
    </source>
</evidence>
<sequence>FVGSKQKVMIINLYKTKNEEQPDINDDPSLPTIPRTSSQRILKELGFEYTNRSCQPRSTVMKNHHTPIQCPKETPLRTRSTMIQQSRKPQP</sequence>
<proteinExistence type="predicted"/>
<evidence type="ECO:0000313" key="3">
    <source>
        <dbReference type="Proteomes" id="UP000478052"/>
    </source>
</evidence>
<comment type="caution">
    <text evidence="2">The sequence shown here is derived from an EMBL/GenBank/DDBJ whole genome shotgun (WGS) entry which is preliminary data.</text>
</comment>
<dbReference type="Proteomes" id="UP000478052">
    <property type="component" value="Unassembled WGS sequence"/>
</dbReference>
<protein>
    <submittedName>
        <fullName evidence="2">Uncharacterized protein</fullName>
    </submittedName>
</protein>
<gene>
    <name evidence="2" type="ORF">FWK35_00030977</name>
</gene>
<name>A0A6G0W3I5_APHCR</name>
<feature type="region of interest" description="Disordered" evidence="1">
    <location>
        <begin position="58"/>
        <end position="91"/>
    </location>
</feature>
<accession>A0A6G0W3I5</accession>